<reference evidence="5" key="1">
    <citation type="submission" date="2024-01" db="EMBL/GenBank/DDBJ databases">
        <title>Genome sequence of Mycoplasma ciconiae type strain DSM 25251.</title>
        <authorList>
            <person name="Spergser J."/>
        </authorList>
    </citation>
    <scope>NUCLEOTIDE SEQUENCE [LARGE SCALE GENOMIC DNA]</scope>
    <source>
        <strain evidence="5">DSM 25251</strain>
    </source>
</reference>
<dbReference type="Gene3D" id="3.90.470.20">
    <property type="entry name" value="4'-phosphopantetheinyl transferase domain"/>
    <property type="match status" value="1"/>
</dbReference>
<keyword evidence="3" id="KW-0460">Magnesium</keyword>
<evidence type="ECO:0000256" key="2">
    <source>
        <dbReference type="ARBA" id="ARBA00022723"/>
    </source>
</evidence>
<evidence type="ECO:0000256" key="1">
    <source>
        <dbReference type="ARBA" id="ARBA00022679"/>
    </source>
</evidence>
<evidence type="ECO:0000259" key="4">
    <source>
        <dbReference type="Pfam" id="PF01648"/>
    </source>
</evidence>
<keyword evidence="6" id="KW-1185">Reference proteome</keyword>
<name>A0ABU7MN85_9BACT</name>
<accession>A0ABU7MN85</accession>
<evidence type="ECO:0000313" key="6">
    <source>
        <dbReference type="Proteomes" id="UP001344817"/>
    </source>
</evidence>
<dbReference type="Proteomes" id="UP001344817">
    <property type="component" value="Unassembled WGS sequence"/>
</dbReference>
<dbReference type="InterPro" id="IPR004568">
    <property type="entry name" value="Ppantetheine-prot_Trfase_dom"/>
</dbReference>
<keyword evidence="2" id="KW-0479">Metal-binding</keyword>
<dbReference type="NCBIfam" id="TIGR00556">
    <property type="entry name" value="pantethn_trn"/>
    <property type="match status" value="1"/>
</dbReference>
<evidence type="ECO:0000313" key="5">
    <source>
        <dbReference type="EMBL" id="MEE3928446.1"/>
    </source>
</evidence>
<protein>
    <submittedName>
        <fullName evidence="5">4'-phosphopantetheinyl transferase superfamily protein</fullName>
    </submittedName>
</protein>
<comment type="caution">
    <text evidence="5">The sequence shown here is derived from an EMBL/GenBank/DDBJ whole genome shotgun (WGS) entry which is preliminary data.</text>
</comment>
<dbReference type="InterPro" id="IPR037143">
    <property type="entry name" value="4-PPantetheinyl_Trfase_dom_sf"/>
</dbReference>
<dbReference type="GO" id="GO:0016740">
    <property type="term" value="F:transferase activity"/>
    <property type="evidence" value="ECO:0007669"/>
    <property type="project" value="UniProtKB-KW"/>
</dbReference>
<dbReference type="InterPro" id="IPR008278">
    <property type="entry name" value="4-PPantetheinyl_Trfase_dom"/>
</dbReference>
<gene>
    <name evidence="5" type="ORF">V2E24_02540</name>
</gene>
<dbReference type="Pfam" id="PF01648">
    <property type="entry name" value="ACPS"/>
    <property type="match status" value="1"/>
</dbReference>
<dbReference type="RefSeq" id="WP_330500858.1">
    <property type="nucleotide sequence ID" value="NZ_JAZDWZ010000007.1"/>
</dbReference>
<dbReference type="SUPFAM" id="SSF56214">
    <property type="entry name" value="4'-phosphopantetheinyl transferase"/>
    <property type="match status" value="1"/>
</dbReference>
<sequence length="107" mass="12708">MIGVDLVKISRFEDPKKHQKKFISRFLNEQEIETFENILNFEDKSVFLAKTWAVKEAIFKADNFYSNFRNINLKKVNNKIIFENFEISISHEDDFLVAFVLKKGKND</sequence>
<feature type="domain" description="4'-phosphopantetheinyl transferase" evidence="4">
    <location>
        <begin position="2"/>
        <end position="74"/>
    </location>
</feature>
<evidence type="ECO:0000256" key="3">
    <source>
        <dbReference type="ARBA" id="ARBA00022842"/>
    </source>
</evidence>
<organism evidence="5 6">
    <name type="scientific">Mycoplasmopsis ciconiae</name>
    <dbReference type="NCBI Taxonomy" id="561067"/>
    <lineage>
        <taxon>Bacteria</taxon>
        <taxon>Bacillati</taxon>
        <taxon>Mycoplasmatota</taxon>
        <taxon>Mycoplasmoidales</taxon>
        <taxon>Metamycoplasmataceae</taxon>
        <taxon>Mycoplasmopsis</taxon>
    </lineage>
</organism>
<dbReference type="EMBL" id="JAZDWZ010000007">
    <property type="protein sequence ID" value="MEE3928446.1"/>
    <property type="molecule type" value="Genomic_DNA"/>
</dbReference>
<proteinExistence type="predicted"/>
<keyword evidence="1 5" id="KW-0808">Transferase</keyword>